<evidence type="ECO:0000256" key="1">
    <source>
        <dbReference type="SAM" id="Phobius"/>
    </source>
</evidence>
<evidence type="ECO:0000313" key="2">
    <source>
        <dbReference type="EMBL" id="AFZ38041.1"/>
    </source>
</evidence>
<dbReference type="AlphaFoldDB" id="K9Y0X1"/>
<sequence length="296" mass="33180">MNEKRLMQVLRSCRRRGAIALKLILVQLIVITRVMYEKKNKKSKSKKSFIGHIVIIMLVVLVTINYTLAQNLNNSYLKIKSNFEMANNQEKTPQEIYEKANKAIVTIKTDNNIGKGFIVEAGRSCDHSEFAVITNNHIVEDNWKIKVILANGEEYSGYVFKTDEQADLAAISFKLPLLPSFLAQKKSLPTLDTLFFPFMFFNYARVGEPVYTIYSSEKTSNSFAAGTISSIDPELGILHDAFITHLDSSGSPLLNFQGRVIGVNSGKSEAGLNHAVSLEKIEIFVNPFVVSKICFN</sequence>
<dbReference type="Proteomes" id="UP000010473">
    <property type="component" value="Plasmid pSTA7437.01"/>
</dbReference>
<dbReference type="EMBL" id="CP003654">
    <property type="protein sequence ID" value="AFZ38041.1"/>
    <property type="molecule type" value="Genomic_DNA"/>
</dbReference>
<dbReference type="PANTHER" id="PTHR22939:SF129">
    <property type="entry name" value="SERINE PROTEASE HTRA2, MITOCHONDRIAL"/>
    <property type="match status" value="1"/>
</dbReference>
<name>K9Y0X1_STAC7</name>
<gene>
    <name evidence="2" type="ordered locus">Sta7437_4582</name>
</gene>
<evidence type="ECO:0008006" key="4">
    <source>
        <dbReference type="Google" id="ProtNLM"/>
    </source>
</evidence>
<evidence type="ECO:0000313" key="3">
    <source>
        <dbReference type="Proteomes" id="UP000010473"/>
    </source>
</evidence>
<dbReference type="GO" id="GO:0004252">
    <property type="term" value="F:serine-type endopeptidase activity"/>
    <property type="evidence" value="ECO:0007669"/>
    <property type="project" value="InterPro"/>
</dbReference>
<dbReference type="InterPro" id="IPR043504">
    <property type="entry name" value="Peptidase_S1_PA_chymotrypsin"/>
</dbReference>
<dbReference type="InterPro" id="IPR009003">
    <property type="entry name" value="Peptidase_S1_PA"/>
</dbReference>
<dbReference type="PRINTS" id="PR00834">
    <property type="entry name" value="PROTEASES2C"/>
</dbReference>
<keyword evidence="3" id="KW-1185">Reference proteome</keyword>
<dbReference type="KEGG" id="scs:Sta7437_4582"/>
<dbReference type="OrthoDB" id="495674at2"/>
<organism evidence="2 3">
    <name type="scientific">Stanieria cyanosphaera (strain ATCC 29371 / PCC 7437)</name>
    <dbReference type="NCBI Taxonomy" id="111780"/>
    <lineage>
        <taxon>Bacteria</taxon>
        <taxon>Bacillati</taxon>
        <taxon>Cyanobacteriota</taxon>
        <taxon>Cyanophyceae</taxon>
        <taxon>Pleurocapsales</taxon>
        <taxon>Dermocarpellaceae</taxon>
        <taxon>Stanieria</taxon>
    </lineage>
</organism>
<dbReference type="HOGENOM" id="CLU_1052784_0_0_3"/>
<dbReference type="InterPro" id="IPR001940">
    <property type="entry name" value="Peptidase_S1C"/>
</dbReference>
<accession>K9Y0X1</accession>
<keyword evidence="1" id="KW-0812">Transmembrane</keyword>
<keyword evidence="1" id="KW-0472">Membrane</keyword>
<dbReference type="RefSeq" id="WP_015211950.1">
    <property type="nucleotide sequence ID" value="NC_019765.1"/>
</dbReference>
<dbReference type="Pfam" id="PF13365">
    <property type="entry name" value="Trypsin_2"/>
    <property type="match status" value="1"/>
</dbReference>
<keyword evidence="1" id="KW-1133">Transmembrane helix</keyword>
<dbReference type="SUPFAM" id="SSF50494">
    <property type="entry name" value="Trypsin-like serine proteases"/>
    <property type="match status" value="1"/>
</dbReference>
<geneLocation type="plasmid" evidence="2 3">
    <name>pSTA7437.01</name>
</geneLocation>
<protein>
    <recommendedName>
        <fullName evidence="4">Peptidase S1 and S6 chymotrypsin/Hap</fullName>
    </recommendedName>
</protein>
<dbReference type="PANTHER" id="PTHR22939">
    <property type="entry name" value="SERINE PROTEASE FAMILY S1C HTRA-RELATED"/>
    <property type="match status" value="1"/>
</dbReference>
<dbReference type="GO" id="GO:0006508">
    <property type="term" value="P:proteolysis"/>
    <property type="evidence" value="ECO:0007669"/>
    <property type="project" value="InterPro"/>
</dbReference>
<reference evidence="3" key="1">
    <citation type="journal article" date="2013" name="Proc. Natl. Acad. Sci. U.S.A.">
        <title>Improving the coverage of the cyanobacterial phylum using diversity-driven genome sequencing.</title>
        <authorList>
            <person name="Shih P.M."/>
            <person name="Wu D."/>
            <person name="Latifi A."/>
            <person name="Axen S.D."/>
            <person name="Fewer D.P."/>
            <person name="Talla E."/>
            <person name="Calteau A."/>
            <person name="Cai F."/>
            <person name="Tandeau de Marsac N."/>
            <person name="Rippka R."/>
            <person name="Herdman M."/>
            <person name="Sivonen K."/>
            <person name="Coursin T."/>
            <person name="Laurent T."/>
            <person name="Goodwin L."/>
            <person name="Nolan M."/>
            <person name="Davenport K.W."/>
            <person name="Han C.S."/>
            <person name="Rubin E.M."/>
            <person name="Eisen J.A."/>
            <person name="Woyke T."/>
            <person name="Gugger M."/>
            <person name="Kerfeld C.A."/>
        </authorList>
    </citation>
    <scope>NUCLEOTIDE SEQUENCE [LARGE SCALE GENOMIC DNA]</scope>
    <source>
        <strain evidence="3">ATCC 29371 / PCC 7437</strain>
        <plasmid evidence="3">Plasmid pSTA7437.01</plasmid>
    </source>
</reference>
<feature type="transmembrane region" description="Helical" evidence="1">
    <location>
        <begin position="48"/>
        <end position="68"/>
    </location>
</feature>
<keyword evidence="2" id="KW-0614">Plasmid</keyword>
<dbReference type="Gene3D" id="2.40.10.10">
    <property type="entry name" value="Trypsin-like serine proteases"/>
    <property type="match status" value="2"/>
</dbReference>
<proteinExistence type="predicted"/>